<dbReference type="InterPro" id="IPR006396">
    <property type="entry name" value="Glu_mut_E"/>
</dbReference>
<dbReference type="Gene3D" id="3.20.20.240">
    <property type="entry name" value="Methylmalonyl-CoA mutase"/>
    <property type="match status" value="1"/>
</dbReference>
<dbReference type="InterPro" id="IPR014714">
    <property type="entry name" value="Glu_mut_E_C_dom_sf"/>
</dbReference>
<dbReference type="InterPro" id="IPR036724">
    <property type="entry name" value="Cobalamin-bd_sf"/>
</dbReference>
<keyword evidence="3" id="KW-0413">Isomerase</keyword>
<dbReference type="InterPro" id="IPR016176">
    <property type="entry name" value="Cbl-dep_enz_cat"/>
</dbReference>
<name>A0A2T3J332_9GAMM</name>
<keyword evidence="4" id="KW-0170">Cobalt</keyword>
<comment type="cofactor">
    <cofactor evidence="1">
        <name>adenosylcob(III)alamin</name>
        <dbReference type="ChEBI" id="CHEBI:18408"/>
    </cofactor>
</comment>
<dbReference type="AlphaFoldDB" id="A0A2T3J332"/>
<evidence type="ECO:0000259" key="5">
    <source>
        <dbReference type="PROSITE" id="PS51332"/>
    </source>
</evidence>
<organism evidence="6 7">
    <name type="scientific">Photobacterium lutimaris</name>
    <dbReference type="NCBI Taxonomy" id="388278"/>
    <lineage>
        <taxon>Bacteria</taxon>
        <taxon>Pseudomonadati</taxon>
        <taxon>Pseudomonadota</taxon>
        <taxon>Gammaproteobacteria</taxon>
        <taxon>Vibrionales</taxon>
        <taxon>Vibrionaceae</taxon>
        <taxon>Photobacterium</taxon>
    </lineage>
</organism>
<dbReference type="EMBL" id="PYMH01000001">
    <property type="protein sequence ID" value="PSU35708.1"/>
    <property type="molecule type" value="Genomic_DNA"/>
</dbReference>
<dbReference type="OrthoDB" id="5332339at2"/>
<dbReference type="PROSITE" id="PS51332">
    <property type="entry name" value="B12_BINDING"/>
    <property type="match status" value="1"/>
</dbReference>
<evidence type="ECO:0000313" key="6">
    <source>
        <dbReference type="EMBL" id="PSU35708.1"/>
    </source>
</evidence>
<dbReference type="Proteomes" id="UP000241222">
    <property type="component" value="Unassembled WGS sequence"/>
</dbReference>
<dbReference type="Gene3D" id="3.90.970.10">
    <property type="match status" value="1"/>
</dbReference>
<dbReference type="RefSeq" id="WP_107347063.1">
    <property type="nucleotide sequence ID" value="NZ_PYMH01000001.1"/>
</dbReference>
<dbReference type="GO" id="GO:0019670">
    <property type="term" value="P:anaerobic L-glutamate catabolic process"/>
    <property type="evidence" value="ECO:0007669"/>
    <property type="project" value="InterPro"/>
</dbReference>
<dbReference type="SUPFAM" id="SSF51703">
    <property type="entry name" value="Cobalamin (vitamin B12)-dependent enzymes"/>
    <property type="match status" value="1"/>
</dbReference>
<evidence type="ECO:0000256" key="3">
    <source>
        <dbReference type="ARBA" id="ARBA00023235"/>
    </source>
</evidence>
<gene>
    <name evidence="6" type="ORF">C9I99_01435</name>
</gene>
<evidence type="ECO:0000313" key="7">
    <source>
        <dbReference type="Proteomes" id="UP000241222"/>
    </source>
</evidence>
<dbReference type="GO" id="GO:0031419">
    <property type="term" value="F:cobalamin binding"/>
    <property type="evidence" value="ECO:0007669"/>
    <property type="project" value="UniProtKB-KW"/>
</dbReference>
<accession>A0A2T3J332</accession>
<protein>
    <recommendedName>
        <fullName evidence="5">B12-binding domain-containing protein</fullName>
    </recommendedName>
</protein>
<evidence type="ECO:0000256" key="2">
    <source>
        <dbReference type="ARBA" id="ARBA00022628"/>
    </source>
</evidence>
<reference evidence="6 7" key="1">
    <citation type="submission" date="2018-03" db="EMBL/GenBank/DDBJ databases">
        <title>Whole genome sequencing of Histamine producing bacteria.</title>
        <authorList>
            <person name="Butler K."/>
        </authorList>
    </citation>
    <scope>NUCLEOTIDE SEQUENCE [LARGE SCALE GENOMIC DNA]</scope>
    <source>
        <strain evidence="6 7">JCM 13586</strain>
    </source>
</reference>
<feature type="domain" description="B12-binding" evidence="5">
    <location>
        <begin position="3"/>
        <end position="135"/>
    </location>
</feature>
<dbReference type="GO" id="GO:0050097">
    <property type="term" value="F:methylaspartate mutase activity"/>
    <property type="evidence" value="ECO:0007669"/>
    <property type="project" value="InterPro"/>
</dbReference>
<dbReference type="Gene3D" id="3.40.50.280">
    <property type="entry name" value="Cobalamin-binding domain"/>
    <property type="match status" value="1"/>
</dbReference>
<sequence length="625" mass="69525">MPNCKVLLAGIGKDSHSVGLYLLKLSLAERGFDVDFRGIQNTPEDFKSLSKDYQLVMLSTLDGHASLYLQSFTISEQDKQGALWVIGGNLTIDAEPGDLANAFKTKGFDLVYPKYVDLTTFYLELEQLFTSNNKAFPQPKTKYAQAGIHWHSLSRIEELDTDRSFMQARSQVLASHPNGQAAADLQKNGRFLAQQPSFSHIVSCSKSHYHLPVLQPRSGVSSAGEQLRYFEHFSSQGVEILSFQIDSLTRNNDYNGAEEGLKQNKLNGFPLINHGVESVSAICQAVAPPIQVRHSTKDPRLLAEISLAAGCTSFEGGPICYNLPYYKDYSLAESLNRWAYVDQLCAYYYQHHGVAIDREFFGTLTGTLIPPSLAIVSNILEMLTAISHGVKNVSLGYAEQGCRSQDIAAIAVMGELAEQTAAAHGFNDITIQTVFHQYMAAFPATRERSEQLIYASAQTAVLAGADRLLYKTAAEFNNIPSLKDNTEALQLIQSAMHDIATADWERVNIEKTIIHQEATELLTAILSHQTDYRDAIINAFNRGWLDIPFSPSRYNMGKVTTARDNNYAVRYLDCGSLPLSAASQKRNYDMVEAKKKKCHISTNAELLEHDLLLIPRGQYRQWPLS</sequence>
<dbReference type="GO" id="GO:0046872">
    <property type="term" value="F:metal ion binding"/>
    <property type="evidence" value="ECO:0007669"/>
    <property type="project" value="InterPro"/>
</dbReference>
<keyword evidence="2" id="KW-0846">Cobalamin</keyword>
<evidence type="ECO:0000256" key="4">
    <source>
        <dbReference type="ARBA" id="ARBA00023285"/>
    </source>
</evidence>
<dbReference type="Pfam" id="PF06368">
    <property type="entry name" value="Met_asp_mut_E"/>
    <property type="match status" value="1"/>
</dbReference>
<comment type="caution">
    <text evidence="6">The sequence shown here is derived from an EMBL/GenBank/DDBJ whole genome shotgun (WGS) entry which is preliminary data.</text>
</comment>
<dbReference type="InterPro" id="IPR006158">
    <property type="entry name" value="Cobalamin-bd"/>
</dbReference>
<proteinExistence type="predicted"/>
<keyword evidence="7" id="KW-1185">Reference proteome</keyword>
<evidence type="ECO:0000256" key="1">
    <source>
        <dbReference type="ARBA" id="ARBA00001922"/>
    </source>
</evidence>
<dbReference type="SUPFAM" id="SSF52242">
    <property type="entry name" value="Cobalamin (vitamin B12)-binding domain"/>
    <property type="match status" value="1"/>
</dbReference>